<reference evidence="1" key="1">
    <citation type="submission" date="2021-02" db="EMBL/GenBank/DDBJ databases">
        <authorList>
            <person name="Nowell W R."/>
        </authorList>
    </citation>
    <scope>NUCLEOTIDE SEQUENCE</scope>
</reference>
<gene>
    <name evidence="1" type="ORF">BJG266_LOCUS48747</name>
    <name evidence="2" type="ORF">QVE165_LOCUS65827</name>
</gene>
<dbReference type="AlphaFoldDB" id="A0A815Z824"/>
<organism evidence="1 4">
    <name type="scientific">Adineta steineri</name>
    <dbReference type="NCBI Taxonomy" id="433720"/>
    <lineage>
        <taxon>Eukaryota</taxon>
        <taxon>Metazoa</taxon>
        <taxon>Spiralia</taxon>
        <taxon>Gnathifera</taxon>
        <taxon>Rotifera</taxon>
        <taxon>Eurotatoria</taxon>
        <taxon>Bdelloidea</taxon>
        <taxon>Adinetida</taxon>
        <taxon>Adinetidae</taxon>
        <taxon>Adineta</taxon>
    </lineage>
</organism>
<evidence type="ECO:0000313" key="1">
    <source>
        <dbReference type="EMBL" id="CAF1581447.1"/>
    </source>
</evidence>
<keyword evidence="3" id="KW-1185">Reference proteome</keyword>
<sequence length="161" mass="19253">TRWISQSGHELVHLLQLCEISTLNENKNNNDRFIIETCLRYFLKDNSYSCGIFSSNISNYIEHLFIWRILCELINDEDDDTNIHPDFHEFISCLYRIIKSSVNEKLSVTKEFIICQYVSILSTIDMFDIYRRKCDETMSRCILIHDGQYETRIKQVHQMIR</sequence>
<feature type="non-terminal residue" evidence="1">
    <location>
        <position position="1"/>
    </location>
</feature>
<protein>
    <submittedName>
        <fullName evidence="1">Uncharacterized protein</fullName>
    </submittedName>
</protein>
<comment type="caution">
    <text evidence="1">The sequence shown here is derived from an EMBL/GenBank/DDBJ whole genome shotgun (WGS) entry which is preliminary data.</text>
</comment>
<evidence type="ECO:0000313" key="2">
    <source>
        <dbReference type="EMBL" id="CAF1674132.1"/>
    </source>
</evidence>
<dbReference type="Proteomes" id="UP000663877">
    <property type="component" value="Unassembled WGS sequence"/>
</dbReference>
<evidence type="ECO:0000313" key="3">
    <source>
        <dbReference type="Proteomes" id="UP000663832"/>
    </source>
</evidence>
<accession>A0A815Z824</accession>
<dbReference type="Proteomes" id="UP000663832">
    <property type="component" value="Unassembled WGS sequence"/>
</dbReference>
<proteinExistence type="predicted"/>
<name>A0A815Z824_9BILA</name>
<dbReference type="EMBL" id="CAJNOI010006739">
    <property type="protein sequence ID" value="CAF1581447.1"/>
    <property type="molecule type" value="Genomic_DNA"/>
</dbReference>
<evidence type="ECO:0000313" key="4">
    <source>
        <dbReference type="Proteomes" id="UP000663877"/>
    </source>
</evidence>
<dbReference type="EMBL" id="CAJNOM010007167">
    <property type="protein sequence ID" value="CAF1674132.1"/>
    <property type="molecule type" value="Genomic_DNA"/>
</dbReference>
<dbReference type="OrthoDB" id="10029078at2759"/>